<feature type="region of interest" description="Disordered" evidence="1">
    <location>
        <begin position="23"/>
        <end position="63"/>
    </location>
</feature>
<name>A0AAV9NKC6_9EURO</name>
<accession>A0AAV9NKC6</accession>
<comment type="caution">
    <text evidence="3">The sequence shown here is derived from an EMBL/GenBank/DDBJ whole genome shotgun (WGS) entry which is preliminary data.</text>
</comment>
<dbReference type="Pfam" id="PF21762">
    <property type="entry name" value="DEDDh_C"/>
    <property type="match status" value="1"/>
</dbReference>
<dbReference type="AlphaFoldDB" id="A0AAV9NKC6"/>
<proteinExistence type="predicted"/>
<evidence type="ECO:0000256" key="1">
    <source>
        <dbReference type="SAM" id="MobiDB-lite"/>
    </source>
</evidence>
<protein>
    <recommendedName>
        <fullName evidence="2">Gfd2/YDR514C-like C-terminal domain-containing protein</fullName>
    </recommendedName>
</protein>
<evidence type="ECO:0000313" key="4">
    <source>
        <dbReference type="Proteomes" id="UP001358417"/>
    </source>
</evidence>
<keyword evidence="4" id="KW-1185">Reference proteome</keyword>
<gene>
    <name evidence="3" type="ORF">LTR84_007542</name>
</gene>
<dbReference type="GO" id="GO:0005634">
    <property type="term" value="C:nucleus"/>
    <property type="evidence" value="ECO:0007669"/>
    <property type="project" value="TreeGrafter"/>
</dbReference>
<dbReference type="PANTHER" id="PTHR28083:SF1">
    <property type="entry name" value="GOOD FOR FULL DBP5 ACTIVITY PROTEIN 2"/>
    <property type="match status" value="1"/>
</dbReference>
<evidence type="ECO:0000313" key="3">
    <source>
        <dbReference type="EMBL" id="KAK5061001.1"/>
    </source>
</evidence>
<feature type="compositionally biased region" description="Polar residues" evidence="1">
    <location>
        <begin position="27"/>
        <end position="61"/>
    </location>
</feature>
<reference evidence="3 4" key="1">
    <citation type="submission" date="2023-08" db="EMBL/GenBank/DDBJ databases">
        <title>Black Yeasts Isolated from many extreme environments.</title>
        <authorList>
            <person name="Coleine C."/>
            <person name="Stajich J.E."/>
            <person name="Selbmann L."/>
        </authorList>
    </citation>
    <scope>NUCLEOTIDE SEQUENCE [LARGE SCALE GENOMIC DNA]</scope>
    <source>
        <strain evidence="3 4">CCFEE 5792</strain>
    </source>
</reference>
<dbReference type="PANTHER" id="PTHR28083">
    <property type="entry name" value="GOOD FOR FULL DBP5 ACTIVITY PROTEIN 2"/>
    <property type="match status" value="1"/>
</dbReference>
<dbReference type="Proteomes" id="UP001358417">
    <property type="component" value="Unassembled WGS sequence"/>
</dbReference>
<organism evidence="3 4">
    <name type="scientific">Exophiala bonariae</name>
    <dbReference type="NCBI Taxonomy" id="1690606"/>
    <lineage>
        <taxon>Eukaryota</taxon>
        <taxon>Fungi</taxon>
        <taxon>Dikarya</taxon>
        <taxon>Ascomycota</taxon>
        <taxon>Pezizomycotina</taxon>
        <taxon>Eurotiomycetes</taxon>
        <taxon>Chaetothyriomycetidae</taxon>
        <taxon>Chaetothyriales</taxon>
        <taxon>Herpotrichiellaceae</taxon>
        <taxon>Exophiala</taxon>
    </lineage>
</organism>
<evidence type="ECO:0000259" key="2">
    <source>
        <dbReference type="Pfam" id="PF21762"/>
    </source>
</evidence>
<dbReference type="EMBL" id="JAVRRD010000003">
    <property type="protein sequence ID" value="KAK5061001.1"/>
    <property type="molecule type" value="Genomic_DNA"/>
</dbReference>
<feature type="domain" description="Gfd2/YDR514C-like C-terminal" evidence="2">
    <location>
        <begin position="102"/>
        <end position="300"/>
    </location>
</feature>
<dbReference type="GeneID" id="89975708"/>
<dbReference type="InterPro" id="IPR048519">
    <property type="entry name" value="Gfd2/YDR514C-like_C"/>
</dbReference>
<dbReference type="RefSeq" id="XP_064710098.1">
    <property type="nucleotide sequence ID" value="XM_064851095.1"/>
</dbReference>
<sequence>MSIPKKAPVRTWAAVVKSLAGTPDVLSRSSRQGVSPSQESLCTEPSPPASIQSPITSSSPDVESPVSAGDWAFDIDDAVLICIDIKCHCRNQTFAEFSKGIKRSERRVCEIGMASFDSREITMEEAGDRAHKAWPRIKSENLAIIENKHVFCKKHPYWCKVRDANNFQFGKTRWVRKAIVKDQFIKQVKTWIGESTELRSAPKSKPHVNSRPIVWVFFADANDRTWLEELGISLEDEFPNSRRQDIQNNGPNNLARRIAHRTGKPQIGAPVLFRFLGLDCDIEGLHNGGNDATWELRAYLAECALTGVQFQNALSRRLPGLK</sequence>
<dbReference type="InterPro" id="IPR040151">
    <property type="entry name" value="Gfd2/YDR514C-like"/>
</dbReference>